<dbReference type="PhylomeDB" id="Q7PVA7"/>
<dbReference type="CDD" id="cd18808">
    <property type="entry name" value="SF1_C_Upf1"/>
    <property type="match status" value="1"/>
</dbReference>
<reference evidence="3" key="5">
    <citation type="submission" date="2011-05" db="EMBL/GenBank/DDBJ databases">
        <authorList>
            <consortium name="VectorBase"/>
        </authorList>
    </citation>
    <scope>NUCLEOTIDE SEQUENCE</scope>
    <source>
        <strain evidence="3">PEST</strain>
    </source>
</reference>
<organism evidence="3">
    <name type="scientific">Anopheles gambiae</name>
    <name type="common">African malaria mosquito</name>
    <dbReference type="NCBI Taxonomy" id="7165"/>
    <lineage>
        <taxon>Eukaryota</taxon>
        <taxon>Metazoa</taxon>
        <taxon>Ecdysozoa</taxon>
        <taxon>Arthropoda</taxon>
        <taxon>Hexapoda</taxon>
        <taxon>Insecta</taxon>
        <taxon>Pterygota</taxon>
        <taxon>Neoptera</taxon>
        <taxon>Endopterygota</taxon>
        <taxon>Diptera</taxon>
        <taxon>Nematocera</taxon>
        <taxon>Culicoidea</taxon>
        <taxon>Culicidae</taxon>
        <taxon>Anophelinae</taxon>
        <taxon>Anopheles</taxon>
    </lineage>
</organism>
<comment type="caution">
    <text evidence="3">The sequence shown here is derived from an EMBL/GenBank/DDBJ whole genome shotgun (WGS) entry which is preliminary data.</text>
</comment>
<dbReference type="InterPro" id="IPR041679">
    <property type="entry name" value="DNA2/NAM7-like_C"/>
</dbReference>
<evidence type="ECO:0000313" key="3">
    <source>
        <dbReference type="EMBL" id="EAA00145.5"/>
    </source>
</evidence>
<dbReference type="PANTHER" id="PTHR10887">
    <property type="entry name" value="DNA2/NAM7 HELICASE FAMILY"/>
    <property type="match status" value="1"/>
</dbReference>
<dbReference type="GO" id="GO:0004386">
    <property type="term" value="F:helicase activity"/>
    <property type="evidence" value="ECO:0007669"/>
    <property type="project" value="InterPro"/>
</dbReference>
<feature type="domain" description="DNA2/NAM7 helicase helicase" evidence="1">
    <location>
        <begin position="325"/>
        <end position="396"/>
    </location>
</feature>
<evidence type="ECO:0000259" key="1">
    <source>
        <dbReference type="Pfam" id="PF13086"/>
    </source>
</evidence>
<dbReference type="InterPro" id="IPR041677">
    <property type="entry name" value="DNA2/NAM7_AAA_11"/>
</dbReference>
<accession>Q7PVA7</accession>
<gene>
    <name evidence="3" type="ORF">AgaP_AGAP011893</name>
</gene>
<feature type="domain" description="DNA2/NAM7 helicase helicase" evidence="1">
    <location>
        <begin position="209"/>
        <end position="285"/>
    </location>
</feature>
<dbReference type="PANTHER" id="PTHR10887:SF419">
    <property type="entry name" value="RNA HELICASE MOV10L1"/>
    <property type="match status" value="1"/>
</dbReference>
<dbReference type="STRING" id="7165.Q7PVA7"/>
<dbReference type="Pfam" id="PF13087">
    <property type="entry name" value="AAA_12"/>
    <property type="match status" value="1"/>
</dbReference>
<dbReference type="InterPro" id="IPR027417">
    <property type="entry name" value="P-loop_NTPase"/>
</dbReference>
<protein>
    <submittedName>
        <fullName evidence="3">AGAP011893-PA</fullName>
    </submittedName>
</protein>
<evidence type="ECO:0000259" key="2">
    <source>
        <dbReference type="Pfam" id="PF13087"/>
    </source>
</evidence>
<dbReference type="Pfam" id="PF13086">
    <property type="entry name" value="AAA_11"/>
    <property type="match status" value="2"/>
</dbReference>
<reference evidence="3" key="1">
    <citation type="journal article" date="2002" name="Science">
        <title>The genome sequence of the malaria mosquito Anopheles gambiae.</title>
        <authorList>
            <person name="Holt R.A."/>
            <person name="Subramanian G.M."/>
            <person name="Halpern A."/>
            <person name="Sutton G.G."/>
            <person name="Charlab R."/>
            <person name="Nusskern D.R."/>
            <person name="Wincker P."/>
            <person name="Clark A.G."/>
            <person name="Ribeiro J.M."/>
            <person name="Wides R."/>
            <person name="Salzberg S.L."/>
            <person name="Loftus B."/>
            <person name="Yandell M."/>
            <person name="Majoros W.H."/>
            <person name="Rusch D.B."/>
            <person name="Lai Z."/>
            <person name="Kraft C.L."/>
            <person name="Abril J.F."/>
            <person name="Anthouard V."/>
            <person name="Arensburger P."/>
            <person name="Atkinson P.W."/>
            <person name="Baden H."/>
            <person name="de Berardinis V."/>
            <person name="Baldwin D."/>
            <person name="Benes V."/>
            <person name="Biedler J."/>
            <person name="Blass C."/>
            <person name="Bolanos R."/>
            <person name="Boscus D."/>
            <person name="Barnstead M."/>
            <person name="Cai S."/>
            <person name="Center A."/>
            <person name="Chaturverdi K."/>
            <person name="Christophides G.K."/>
            <person name="Chrystal M.A."/>
            <person name="Clamp M."/>
            <person name="Cravchik A."/>
            <person name="Curwen V."/>
            <person name="Dana A."/>
            <person name="Delcher A."/>
            <person name="Dew I."/>
            <person name="Evans C.A."/>
            <person name="Flanigan M."/>
            <person name="Grundschober-Freimoser A."/>
            <person name="Friedli L."/>
            <person name="Gu Z."/>
            <person name="Guan P."/>
            <person name="Guigo R."/>
            <person name="Hillenmeyer M.E."/>
            <person name="Hladun S.L."/>
            <person name="Hogan J.R."/>
            <person name="Hong Y.S."/>
            <person name="Hoover J."/>
            <person name="Jaillon O."/>
            <person name="Ke Z."/>
            <person name="Kodira C."/>
            <person name="Kokoza E."/>
            <person name="Koutsos A."/>
            <person name="Letunic I."/>
            <person name="Levitsky A."/>
            <person name="Liang Y."/>
            <person name="Lin J.J."/>
            <person name="Lobo N.F."/>
            <person name="Lopez J.R."/>
            <person name="Malek J.A."/>
            <person name="McIntosh T.C."/>
            <person name="Meister S."/>
            <person name="Miller J."/>
            <person name="Mobarry C."/>
            <person name="Mongin E."/>
            <person name="Murphy S.D."/>
            <person name="O'Brochta D.A."/>
            <person name="Pfannkoch C."/>
            <person name="Qi R."/>
            <person name="Regier M.A."/>
            <person name="Remington K."/>
            <person name="Shao H."/>
            <person name="Sharakhova M.V."/>
            <person name="Sitter C.D."/>
            <person name="Shetty J."/>
            <person name="Smith T.J."/>
            <person name="Strong R."/>
            <person name="Sun J."/>
            <person name="Thomasova D."/>
            <person name="Ton L.Q."/>
            <person name="Topalis P."/>
            <person name="Tu Z."/>
            <person name="Unger M.F."/>
            <person name="Walenz B."/>
            <person name="Wang A."/>
            <person name="Wang J."/>
            <person name="Wang M."/>
            <person name="Wang X."/>
            <person name="Woodford K.J."/>
            <person name="Wortman J.R."/>
            <person name="Wu M."/>
            <person name="Yao A."/>
            <person name="Zdobnov E.M."/>
            <person name="Zhang H."/>
            <person name="Zhao Q."/>
            <person name="Zhao S."/>
            <person name="Zhu S.C."/>
            <person name="Zhimulev I."/>
            <person name="Coluzzi M."/>
            <person name="della Torre A."/>
            <person name="Roth C.W."/>
            <person name="Louis C."/>
            <person name="Kalush F."/>
            <person name="Mural R.J."/>
            <person name="Myers E.W."/>
            <person name="Adams M.D."/>
            <person name="Smith H.O."/>
            <person name="Broder S."/>
            <person name="Gardner M.J."/>
            <person name="Fraser C.M."/>
            <person name="Birney E."/>
            <person name="Bork P."/>
            <person name="Brey P.T."/>
            <person name="Venter J.C."/>
            <person name="Weissenbach J."/>
            <person name="Kafatos F.C."/>
            <person name="Collins F.H."/>
            <person name="Hoffman S.L."/>
        </authorList>
    </citation>
    <scope>NUCLEOTIDE SEQUENCE [LARGE SCALE GENOMIC DNA]</scope>
    <source>
        <strain evidence="3">PEST</strain>
    </source>
</reference>
<name>Q7PVA7_ANOGA</name>
<dbReference type="InterPro" id="IPR047187">
    <property type="entry name" value="SF1_C_Upf1"/>
</dbReference>
<feature type="domain" description="DNA2/NAM7 helicase-like C-terminal" evidence="2">
    <location>
        <begin position="397"/>
        <end position="556"/>
    </location>
</feature>
<dbReference type="Gene3D" id="3.40.50.300">
    <property type="entry name" value="P-loop containing nucleotide triphosphate hydrolases"/>
    <property type="match status" value="2"/>
</dbReference>
<sequence>PPLTLSKLPVFPVPEYVQEVYLYGFLENPHYSRNASLWLERLKAYRAKQLNADNLTDYLRSLDQIDEFDSHLQMLRYTVENGTLEERLPKEYVLTIDQFKVPPVLLEVGSHVQVNCGVIGRNSGPTIVRGTIVERSSIILIETETPLKTLRSLKIEFPLNRLQYKLEYTALVHMSRLDFSSILFPKIESAKPTTPAKTFDWFQSCIAENEQQTQAIKNIVNRTAYPAPYILFGPPGTGKTCTIVEAVLQIWKMRPKSRILVTATSNYACNELAKRLLKYVTVNDLFRYFSQTSQRDINGMDLKVVQVSNMHYGIYETPAMQDFVQTRILVCTVMTSGRLLQLGVDRSMYDYIFIDECGSCRELSALVPIGCVGTDTTNNRLQASVVLAGDPLQLGPQFYDAELRAKGDPTITHWAVNWHHLPNRKLPMLFHSVVGFMQQDSISLSYWNVQEAQLVYQYVQILMKEEINGQIVRQEDIGIVTPYSKQVEFIKNGLSTLGLDNIEVGSVNQYQGREKPVIIISAVRSNRTTVGFLADPRRLNVALTRAQALTIVIGNPENLMRNVTWYNFLKMMKQNRAITGISFTLTKRHLVPVEEGGGETMDGLDFA</sequence>
<reference evidence="3" key="4">
    <citation type="journal article" date="2007" name="Genome Biol.">
        <title>Update of the Anopheles gambiae PEST genome assembly.</title>
        <authorList>
            <person name="Sharakhova M.V."/>
            <person name="Hammond M.P."/>
            <person name="Lobo N.F."/>
            <person name="Krzywinski J."/>
            <person name="Unger M.F."/>
            <person name="Hillenmeyer M.E."/>
            <person name="Bruggner R.V."/>
            <person name="Birney E."/>
            <person name="Collins F.H."/>
        </authorList>
    </citation>
    <scope>NUCLEOTIDE SEQUENCE</scope>
    <source>
        <strain evidence="3">PEST</strain>
    </source>
</reference>
<dbReference type="PaxDb" id="7165-AGAP011893-PA"/>
<feature type="non-terminal residue" evidence="3">
    <location>
        <position position="1"/>
    </location>
</feature>
<dbReference type="eggNOG" id="KOG1804">
    <property type="taxonomic scope" value="Eukaryota"/>
</dbReference>
<dbReference type="AlphaFoldDB" id="Q7PVA7"/>
<reference evidence="3" key="2">
    <citation type="submission" date="2002-03" db="EMBL/GenBank/DDBJ databases">
        <authorList>
            <consortium name="The Anopheles Genome Sequencing Consortium"/>
        </authorList>
    </citation>
    <scope>NUCLEOTIDE SEQUENCE</scope>
    <source>
        <strain evidence="3">PEST</strain>
    </source>
</reference>
<dbReference type="SUPFAM" id="SSF52540">
    <property type="entry name" value="P-loop containing nucleoside triphosphate hydrolases"/>
    <property type="match status" value="1"/>
</dbReference>
<dbReference type="EMBL" id="AAAB01008986">
    <property type="protein sequence ID" value="EAA00145.5"/>
    <property type="molecule type" value="Genomic_DNA"/>
</dbReference>
<dbReference type="VEuPathDB" id="VectorBase:AGAP011893"/>
<proteinExistence type="predicted"/>
<dbReference type="VEuPathDB" id="VectorBase:AGAMI1_001022"/>
<dbReference type="InterPro" id="IPR045055">
    <property type="entry name" value="DNA2/NAM7-like"/>
</dbReference>
<reference evidence="3" key="3">
    <citation type="journal article" date="2004" name="Trends Parasitol.">
        <title>The Anopheles gambiae genome: an update.</title>
        <authorList>
            <person name="Mongin E."/>
            <person name="Louis C."/>
            <person name="Holt R.A."/>
            <person name="Birney E."/>
            <person name="Collins F.H."/>
        </authorList>
    </citation>
    <scope>NUCLEOTIDE SEQUENCE</scope>
    <source>
        <strain evidence="3">PEST</strain>
    </source>
</reference>